<organism evidence="2 3">
    <name type="scientific">Cloeon dipterum</name>
    <dbReference type="NCBI Taxonomy" id="197152"/>
    <lineage>
        <taxon>Eukaryota</taxon>
        <taxon>Metazoa</taxon>
        <taxon>Ecdysozoa</taxon>
        <taxon>Arthropoda</taxon>
        <taxon>Hexapoda</taxon>
        <taxon>Insecta</taxon>
        <taxon>Pterygota</taxon>
        <taxon>Palaeoptera</taxon>
        <taxon>Ephemeroptera</taxon>
        <taxon>Pisciforma</taxon>
        <taxon>Baetidae</taxon>
        <taxon>Cloeon</taxon>
    </lineage>
</organism>
<evidence type="ECO:0000256" key="1">
    <source>
        <dbReference type="SAM" id="SignalP"/>
    </source>
</evidence>
<accession>A0A8S1DM81</accession>
<evidence type="ECO:0000313" key="3">
    <source>
        <dbReference type="Proteomes" id="UP000494165"/>
    </source>
</evidence>
<evidence type="ECO:0000313" key="2">
    <source>
        <dbReference type="EMBL" id="CAB3382162.1"/>
    </source>
</evidence>
<name>A0A8S1DM81_9INSE</name>
<dbReference type="InterPro" id="IPR016187">
    <property type="entry name" value="CTDL_fold"/>
</dbReference>
<sequence length="177" mass="20093">MLARRSIVFAVVAILVATDSVTELLDPRDRPFGSFNKKGFRLYFDSIEKVMFKKAVESCLYRKLELLAIDTVEEVNLPYFSPNFREGDSLHFNDSDADMEYLWTSAVPCSQSDPLNKATNSCSSVTWCTNNLESKLNYTLNLGRISPPYCLVFKRSSQQLVPVECSFKALFLCEVTN</sequence>
<evidence type="ECO:0008006" key="4">
    <source>
        <dbReference type="Google" id="ProtNLM"/>
    </source>
</evidence>
<dbReference type="SUPFAM" id="SSF56436">
    <property type="entry name" value="C-type lectin-like"/>
    <property type="match status" value="1"/>
</dbReference>
<dbReference type="Proteomes" id="UP000494165">
    <property type="component" value="Unassembled WGS sequence"/>
</dbReference>
<dbReference type="EMBL" id="CADEPI010000258">
    <property type="protein sequence ID" value="CAB3382162.1"/>
    <property type="molecule type" value="Genomic_DNA"/>
</dbReference>
<comment type="caution">
    <text evidence="2">The sequence shown here is derived from an EMBL/GenBank/DDBJ whole genome shotgun (WGS) entry which is preliminary data.</text>
</comment>
<dbReference type="AlphaFoldDB" id="A0A8S1DM81"/>
<protein>
    <recommendedName>
        <fullName evidence="4">C-type lectin domain-containing protein</fullName>
    </recommendedName>
</protein>
<gene>
    <name evidence="2" type="ORF">CLODIP_2_CD09821</name>
</gene>
<feature type="chain" id="PRO_5035924198" description="C-type lectin domain-containing protein" evidence="1">
    <location>
        <begin position="19"/>
        <end position="177"/>
    </location>
</feature>
<feature type="signal peptide" evidence="1">
    <location>
        <begin position="1"/>
        <end position="18"/>
    </location>
</feature>
<keyword evidence="1" id="KW-0732">Signal</keyword>
<keyword evidence="3" id="KW-1185">Reference proteome</keyword>
<reference evidence="2 3" key="1">
    <citation type="submission" date="2020-04" db="EMBL/GenBank/DDBJ databases">
        <authorList>
            <person name="Alioto T."/>
            <person name="Alioto T."/>
            <person name="Gomez Garrido J."/>
        </authorList>
    </citation>
    <scope>NUCLEOTIDE SEQUENCE [LARGE SCALE GENOMIC DNA]</scope>
</reference>
<proteinExistence type="predicted"/>